<dbReference type="Gene3D" id="2.60.40.10">
    <property type="entry name" value="Immunoglobulins"/>
    <property type="match status" value="2"/>
</dbReference>
<dbReference type="EMBL" id="UZAM01015599">
    <property type="protein sequence ID" value="VDP39779.1"/>
    <property type="molecule type" value="Genomic_DNA"/>
</dbReference>
<name>A0A183J6A5_9BILA</name>
<dbReference type="SUPFAM" id="SSF81296">
    <property type="entry name" value="E set domains"/>
    <property type="match status" value="2"/>
</dbReference>
<dbReference type="InterPro" id="IPR013783">
    <property type="entry name" value="Ig-like_fold"/>
</dbReference>
<comment type="similarity">
    <text evidence="1">Belongs to the filamin family.</text>
</comment>
<dbReference type="InterPro" id="IPR044801">
    <property type="entry name" value="Filamin"/>
</dbReference>
<dbReference type="AlphaFoldDB" id="A0A183J6A5"/>
<dbReference type="Proteomes" id="UP000270296">
    <property type="component" value="Unassembled WGS sequence"/>
</dbReference>
<dbReference type="InterPro" id="IPR014756">
    <property type="entry name" value="Ig_E-set"/>
</dbReference>
<gene>
    <name evidence="4" type="ORF">SBAD_LOCUS11403</name>
</gene>
<reference evidence="4 5" key="2">
    <citation type="submission" date="2018-11" db="EMBL/GenBank/DDBJ databases">
        <authorList>
            <consortium name="Pathogen Informatics"/>
        </authorList>
    </citation>
    <scope>NUCLEOTIDE SEQUENCE [LARGE SCALE GENOMIC DNA]</scope>
</reference>
<dbReference type="SMART" id="SM00557">
    <property type="entry name" value="IG_FLMN"/>
    <property type="match status" value="1"/>
</dbReference>
<dbReference type="GO" id="GO:0030036">
    <property type="term" value="P:actin cytoskeleton organization"/>
    <property type="evidence" value="ECO:0007669"/>
    <property type="project" value="InterPro"/>
</dbReference>
<dbReference type="PANTHER" id="PTHR38537:SF8">
    <property type="entry name" value="FILAMIN-A"/>
    <property type="match status" value="1"/>
</dbReference>
<dbReference type="PANTHER" id="PTHR38537">
    <property type="entry name" value="JITTERBUG, ISOFORM N"/>
    <property type="match status" value="1"/>
</dbReference>
<dbReference type="Pfam" id="PF00630">
    <property type="entry name" value="Filamin"/>
    <property type="match status" value="2"/>
</dbReference>
<evidence type="ECO:0000256" key="2">
    <source>
        <dbReference type="ARBA" id="ARBA00022737"/>
    </source>
</evidence>
<evidence type="ECO:0000313" key="6">
    <source>
        <dbReference type="WBParaSite" id="SBAD_0001178901-mRNA-1"/>
    </source>
</evidence>
<keyword evidence="2" id="KW-0677">Repeat</keyword>
<accession>A0A183J6A5</accession>
<dbReference type="InterPro" id="IPR001298">
    <property type="entry name" value="Filamin/ABP280_rpt"/>
</dbReference>
<feature type="repeat" description="Filamin" evidence="3">
    <location>
        <begin position="57"/>
        <end position="153"/>
    </location>
</feature>
<feature type="repeat" description="Filamin" evidence="3">
    <location>
        <begin position="1"/>
        <end position="53"/>
    </location>
</feature>
<protein>
    <submittedName>
        <fullName evidence="6">Filamin A, alpha (actin binding protein 280)</fullName>
    </submittedName>
</protein>
<evidence type="ECO:0000256" key="1">
    <source>
        <dbReference type="ARBA" id="ARBA00009238"/>
    </source>
</evidence>
<evidence type="ECO:0000313" key="4">
    <source>
        <dbReference type="EMBL" id="VDP39779.1"/>
    </source>
</evidence>
<dbReference type="WBParaSite" id="SBAD_0001178901-mRNA-1">
    <property type="protein sequence ID" value="SBAD_0001178901-mRNA-1"/>
    <property type="gene ID" value="SBAD_0001178901"/>
</dbReference>
<dbReference type="PROSITE" id="PS50194">
    <property type="entry name" value="FILAMIN_REPEAT"/>
    <property type="match status" value="2"/>
</dbReference>
<evidence type="ECO:0000313" key="5">
    <source>
        <dbReference type="Proteomes" id="UP000270296"/>
    </source>
</evidence>
<dbReference type="OrthoDB" id="18740at2759"/>
<proteinExistence type="inferred from homology"/>
<dbReference type="InterPro" id="IPR017868">
    <property type="entry name" value="Filamin/ABP280_repeat-like"/>
</dbReference>
<organism evidence="6">
    <name type="scientific">Soboliphyme baturini</name>
    <dbReference type="NCBI Taxonomy" id="241478"/>
    <lineage>
        <taxon>Eukaryota</taxon>
        <taxon>Metazoa</taxon>
        <taxon>Ecdysozoa</taxon>
        <taxon>Nematoda</taxon>
        <taxon>Enoplea</taxon>
        <taxon>Dorylaimia</taxon>
        <taxon>Dioctophymatida</taxon>
        <taxon>Dioctophymatoidea</taxon>
        <taxon>Soboliphymatidae</taxon>
        <taxon>Soboliphyme</taxon>
    </lineage>
</organism>
<dbReference type="GO" id="GO:0051015">
    <property type="term" value="F:actin filament binding"/>
    <property type="evidence" value="ECO:0007669"/>
    <property type="project" value="InterPro"/>
</dbReference>
<evidence type="ECO:0000256" key="3">
    <source>
        <dbReference type="PROSITE-ProRule" id="PRU00087"/>
    </source>
</evidence>
<keyword evidence="5" id="KW-1185">Reference proteome</keyword>
<sequence length="154" mass="16752">FSIEGPSKTDLSCHDNEDGTADVTYIPKGPGEYAVHILYKDEDILDSPFMVNIAPCPYGVDASQVRCYGTGLSKNEVSRGQRCEFAVDTSLAGKEEVNVWAVDSNLNVIDIKREGRSATLHTFSYLPLKATRHTVFVTYGGASVPDSPFKVGCL</sequence>
<reference evidence="6" key="1">
    <citation type="submission" date="2016-06" db="UniProtKB">
        <authorList>
            <consortium name="WormBaseParasite"/>
        </authorList>
    </citation>
    <scope>IDENTIFICATION</scope>
</reference>